<organism evidence="1 2">
    <name type="scientific">Enterobacter cancerogenus</name>
    <dbReference type="NCBI Taxonomy" id="69218"/>
    <lineage>
        <taxon>Bacteria</taxon>
        <taxon>Pseudomonadati</taxon>
        <taxon>Pseudomonadota</taxon>
        <taxon>Gammaproteobacteria</taxon>
        <taxon>Enterobacterales</taxon>
        <taxon>Enterobacteriaceae</taxon>
        <taxon>Enterobacter</taxon>
        <taxon>Enterobacter cloacae complex</taxon>
    </lineage>
</organism>
<name>A0A484XQF6_9ENTR</name>
<protein>
    <submittedName>
        <fullName evidence="1">Uncharacterized protein</fullName>
    </submittedName>
</protein>
<proteinExistence type="predicted"/>
<dbReference type="EMBL" id="CAADIW010000022">
    <property type="protein sequence ID" value="VFS26560.1"/>
    <property type="molecule type" value="Genomic_DNA"/>
</dbReference>
<gene>
    <name evidence="1" type="ORF">NCTC12126_02435</name>
</gene>
<accession>A0A484XQF6</accession>
<evidence type="ECO:0000313" key="2">
    <source>
        <dbReference type="Proteomes" id="UP000351155"/>
    </source>
</evidence>
<reference evidence="1 2" key="1">
    <citation type="submission" date="2019-03" db="EMBL/GenBank/DDBJ databases">
        <authorList>
            <consortium name="Pathogen Informatics"/>
        </authorList>
    </citation>
    <scope>NUCLEOTIDE SEQUENCE [LARGE SCALE GENOMIC DNA]</scope>
    <source>
        <strain evidence="1 2">NCTC12126</strain>
    </source>
</reference>
<sequence length="55" mass="6305">MRGKSAIPVNCLKIVSTLDQEDLPSRLPVFELECDQLESYWQEITQLKMSSSLPH</sequence>
<evidence type="ECO:0000313" key="1">
    <source>
        <dbReference type="EMBL" id="VFS26560.1"/>
    </source>
</evidence>
<dbReference type="Proteomes" id="UP000351155">
    <property type="component" value="Unassembled WGS sequence"/>
</dbReference>
<dbReference type="AlphaFoldDB" id="A0A484XQF6"/>